<dbReference type="EMBL" id="JAGSOV010000068">
    <property type="protein sequence ID" value="MCO1659583.1"/>
    <property type="molecule type" value="Genomic_DNA"/>
</dbReference>
<dbReference type="InterPro" id="IPR017853">
    <property type="entry name" value="GH"/>
</dbReference>
<keyword evidence="4" id="KW-0326">Glycosidase</keyword>
<evidence type="ECO:0000256" key="3">
    <source>
        <dbReference type="ARBA" id="ARBA00023277"/>
    </source>
</evidence>
<protein>
    <submittedName>
        <fullName evidence="6">Glycoside hydrolase family 3 C-terminal domain-containing protein</fullName>
    </submittedName>
</protein>
<evidence type="ECO:0000256" key="2">
    <source>
        <dbReference type="ARBA" id="ARBA00022801"/>
    </source>
</evidence>
<dbReference type="InterPro" id="IPR019800">
    <property type="entry name" value="Glyco_hydro_3_AS"/>
</dbReference>
<dbReference type="GO" id="GO:0016787">
    <property type="term" value="F:hydrolase activity"/>
    <property type="evidence" value="ECO:0007669"/>
    <property type="project" value="UniProtKB-KW"/>
</dbReference>
<keyword evidence="2 4" id="KW-0378">Hydrolase</keyword>
<dbReference type="Gene3D" id="3.40.50.1700">
    <property type="entry name" value="Glycoside hydrolase family 3 C-terminal domain"/>
    <property type="match status" value="1"/>
</dbReference>
<dbReference type="Gene3D" id="3.20.20.300">
    <property type="entry name" value="Glycoside hydrolase, family 3, N-terminal domain"/>
    <property type="match status" value="1"/>
</dbReference>
<dbReference type="Proteomes" id="UP001165283">
    <property type="component" value="Unassembled WGS sequence"/>
</dbReference>
<dbReference type="InterPro" id="IPR026891">
    <property type="entry name" value="Fn3-like"/>
</dbReference>
<evidence type="ECO:0000313" key="6">
    <source>
        <dbReference type="EMBL" id="MCO1659583.1"/>
    </source>
</evidence>
<dbReference type="InterPro" id="IPR013783">
    <property type="entry name" value="Ig-like_fold"/>
</dbReference>
<evidence type="ECO:0000256" key="4">
    <source>
        <dbReference type="RuleBase" id="RU361161"/>
    </source>
</evidence>
<dbReference type="SMART" id="SM01217">
    <property type="entry name" value="Fn3_like"/>
    <property type="match status" value="1"/>
</dbReference>
<comment type="similarity">
    <text evidence="1 4">Belongs to the glycosyl hydrolase 3 family.</text>
</comment>
<dbReference type="PRINTS" id="PR00133">
    <property type="entry name" value="GLHYDRLASE3"/>
</dbReference>
<dbReference type="Pfam" id="PF01915">
    <property type="entry name" value="Glyco_hydro_3_C"/>
    <property type="match status" value="1"/>
</dbReference>
<evidence type="ECO:0000259" key="5">
    <source>
        <dbReference type="SMART" id="SM01217"/>
    </source>
</evidence>
<dbReference type="PANTHER" id="PTHR42715:SF10">
    <property type="entry name" value="BETA-GLUCOSIDASE"/>
    <property type="match status" value="1"/>
</dbReference>
<dbReference type="InterPro" id="IPR036881">
    <property type="entry name" value="Glyco_hydro_3_C_sf"/>
</dbReference>
<dbReference type="PANTHER" id="PTHR42715">
    <property type="entry name" value="BETA-GLUCOSIDASE"/>
    <property type="match status" value="1"/>
</dbReference>
<gene>
    <name evidence="6" type="ORF">KDL28_31390</name>
</gene>
<accession>A0ABT1A9H8</accession>
<sequence length="747" mass="78044">MTAPERVAELSLPEKAALCLGADIWHTAPVDRLGIAPVRLADGPHGVRRPAAAGEVGIGSSLPATCFPTASALGSSWDPELVERVGAALGAEAAAQGVAVLLGPGINIKRSPLCGRNFEYLSEDPLVSGVLGAAMVRGVQGRGVGACVKHFAVNNQETDRLRVSADVDERPLREIYLAGFERVVREAAPWTVMCAYNAVNGVPASQHRGLLTEVLREEWGFDGLVMSDWGAVGDRVAALAAGLDLEMPPNTGVSDAALVAAVRSGELAEGALDVAAARVLALVDRVGAPTTSEVDADAHHALAREAAAQCAVLLRNDGGLLPLRVPPGGSVAVVGEFARTPRYQGAGSSQVNPTRLDVPLDELRRALPDVDVPFAPGFAIEPDPVADEPLAAEAERVAASADVVVAFLGLPASQESEGFDRAHIDLPQNQTALVARLAAANPRLVVVLANGSVVRTAGWERPAAAVLECWLSGQAAGGAVADVLVGAAEPGGRLAETIPLRLADTPSYLNFPGELGHVRYGEGVFVGYRGFDAVDRPVAYPFGHGLSYTEFAYRDLEVSTSGSADGGDLAVDVAVSVTNTGGRAGTEVVQLYVGDPEAAVARPVRELRGFAKVALEPGRTRTVRFRLGARDLSYWSTAAGRWVLEGGRFDLAVGASSRDLRLSAAVQVDAEPFRPRLDAEATLEEWLADPRGAEVLRAAVGVDGRGRPRGILAVPELARVLGNFPLSRLATFPGLGITQDVLRAVRH</sequence>
<name>A0ABT1A9H8_9PSEU</name>
<dbReference type="RefSeq" id="WP_252444413.1">
    <property type="nucleotide sequence ID" value="NZ_JAGSOV010000068.1"/>
</dbReference>
<dbReference type="SUPFAM" id="SSF51445">
    <property type="entry name" value="(Trans)glycosidases"/>
    <property type="match status" value="1"/>
</dbReference>
<evidence type="ECO:0000313" key="7">
    <source>
        <dbReference type="Proteomes" id="UP001165283"/>
    </source>
</evidence>
<dbReference type="PROSITE" id="PS00775">
    <property type="entry name" value="GLYCOSYL_HYDROL_F3"/>
    <property type="match status" value="1"/>
</dbReference>
<organism evidence="6 7">
    <name type="scientific">Pseudonocardia humida</name>
    <dbReference type="NCBI Taxonomy" id="2800819"/>
    <lineage>
        <taxon>Bacteria</taxon>
        <taxon>Bacillati</taxon>
        <taxon>Actinomycetota</taxon>
        <taxon>Actinomycetes</taxon>
        <taxon>Pseudonocardiales</taxon>
        <taxon>Pseudonocardiaceae</taxon>
        <taxon>Pseudonocardia</taxon>
    </lineage>
</organism>
<dbReference type="InterPro" id="IPR002772">
    <property type="entry name" value="Glyco_hydro_3_C"/>
</dbReference>
<reference evidence="6" key="1">
    <citation type="submission" date="2021-04" db="EMBL/GenBank/DDBJ databases">
        <title>Pseudonocardia sp. nov., isolated from sandy soil of mangrove forest.</title>
        <authorList>
            <person name="Zan Z."/>
            <person name="Huang R."/>
            <person name="Liu W."/>
        </authorList>
    </citation>
    <scope>NUCLEOTIDE SEQUENCE</scope>
    <source>
        <strain evidence="6">S2-4</strain>
    </source>
</reference>
<feature type="domain" description="Fibronectin type III-like" evidence="5">
    <location>
        <begin position="587"/>
        <end position="657"/>
    </location>
</feature>
<evidence type="ECO:0000256" key="1">
    <source>
        <dbReference type="ARBA" id="ARBA00005336"/>
    </source>
</evidence>
<dbReference type="Gene3D" id="2.60.40.10">
    <property type="entry name" value="Immunoglobulins"/>
    <property type="match status" value="1"/>
</dbReference>
<dbReference type="Pfam" id="PF14310">
    <property type="entry name" value="Fn3-like"/>
    <property type="match status" value="1"/>
</dbReference>
<dbReference type="Pfam" id="PF00933">
    <property type="entry name" value="Glyco_hydro_3"/>
    <property type="match status" value="1"/>
</dbReference>
<proteinExistence type="inferred from homology"/>
<keyword evidence="7" id="KW-1185">Reference proteome</keyword>
<dbReference type="SUPFAM" id="SSF52279">
    <property type="entry name" value="Beta-D-glucan exohydrolase, C-terminal domain"/>
    <property type="match status" value="1"/>
</dbReference>
<comment type="caution">
    <text evidence="6">The sequence shown here is derived from an EMBL/GenBank/DDBJ whole genome shotgun (WGS) entry which is preliminary data.</text>
</comment>
<dbReference type="InterPro" id="IPR001764">
    <property type="entry name" value="Glyco_hydro_3_N"/>
</dbReference>
<dbReference type="InterPro" id="IPR050288">
    <property type="entry name" value="Cellulose_deg_GH3"/>
</dbReference>
<keyword evidence="3" id="KW-0119">Carbohydrate metabolism</keyword>
<dbReference type="InterPro" id="IPR036962">
    <property type="entry name" value="Glyco_hydro_3_N_sf"/>
</dbReference>